<feature type="region of interest" description="Disordered" evidence="1">
    <location>
        <begin position="1"/>
        <end position="60"/>
    </location>
</feature>
<evidence type="ECO:0000313" key="2">
    <source>
        <dbReference type="EMBL" id="ETN07306.1"/>
    </source>
</evidence>
<organism evidence="2 3">
    <name type="scientific">Phytophthora nicotianae (strain INRA-310)</name>
    <name type="common">Phytophthora parasitica</name>
    <dbReference type="NCBI Taxonomy" id="761204"/>
    <lineage>
        <taxon>Eukaryota</taxon>
        <taxon>Sar</taxon>
        <taxon>Stramenopiles</taxon>
        <taxon>Oomycota</taxon>
        <taxon>Peronosporomycetes</taxon>
        <taxon>Peronosporales</taxon>
        <taxon>Peronosporaceae</taxon>
        <taxon>Phytophthora</taxon>
    </lineage>
</organism>
<dbReference type="OrthoDB" id="145413at2759"/>
<evidence type="ECO:0000256" key="1">
    <source>
        <dbReference type="SAM" id="MobiDB-lite"/>
    </source>
</evidence>
<dbReference type="VEuPathDB" id="FungiDB:PPTG_13609"/>
<dbReference type="Proteomes" id="UP000018817">
    <property type="component" value="Unassembled WGS sequence"/>
</dbReference>
<reference evidence="3" key="1">
    <citation type="submission" date="2011-12" db="EMBL/GenBank/DDBJ databases">
        <authorList>
            <consortium name="The Broad Institute Genome Sequencing Platform"/>
            <person name="Russ C."/>
            <person name="Tyler B."/>
            <person name="Panabieres F."/>
            <person name="Shan W."/>
            <person name="Tripathy S."/>
            <person name="Grunwald N."/>
            <person name="Machado M."/>
            <person name="Young S.K."/>
            <person name="Zeng Q."/>
            <person name="Gargeya S."/>
            <person name="Fitzgerald M."/>
            <person name="Haas B."/>
            <person name="Abouelleil A."/>
            <person name="Alvarado L."/>
            <person name="Arachchi H.M."/>
            <person name="Berlin A."/>
            <person name="Chapman S.B."/>
            <person name="Gearin G."/>
            <person name="Goldberg J."/>
            <person name="Griggs A."/>
            <person name="Gujja S."/>
            <person name="Hansen M."/>
            <person name="Heiman D."/>
            <person name="Howarth C."/>
            <person name="Larimer J."/>
            <person name="Lui A."/>
            <person name="MacDonald P.J.P."/>
            <person name="McCowen C."/>
            <person name="Montmayeur A."/>
            <person name="Murphy C."/>
            <person name="Neiman D."/>
            <person name="Pearson M."/>
            <person name="Priest M."/>
            <person name="Roberts A."/>
            <person name="Saif S."/>
            <person name="Shea T."/>
            <person name="Sisk P."/>
            <person name="Stolte C."/>
            <person name="Sykes S."/>
            <person name="Wortman J."/>
            <person name="Nusbaum C."/>
            <person name="Birren B."/>
        </authorList>
    </citation>
    <scope>NUCLEOTIDE SEQUENCE [LARGE SCALE GENOMIC DNA]</scope>
    <source>
        <strain evidence="3">INRA-310</strain>
    </source>
</reference>
<dbReference type="AlphaFoldDB" id="W2Q399"/>
<evidence type="ECO:0008006" key="4">
    <source>
        <dbReference type="Google" id="ProtNLM"/>
    </source>
</evidence>
<sequence length="287" mass="32399">MAFADLEPPDPAEGIATTPSSDNATPTSLQQSQPQQQRVRHEQAETQTAARLPHTAATRHERNISSINIGGYQYTRAWSSRRKIVYRCSYYRGTGCMGRVEFLAASMEYGNFIQHTCQQDHVVAAHTVDILEPMREAVDDLARSDVALSAAAIWSRINDQFTAEHQALIGLTREQVLRRVYRVRNRHFGGNIHGRIEMPPLSRDSDADNRDRADAAEDAESEVTSAVVWTWYEELIMRSDDASDLCFMPYQEARLENREAQLNEYLKFEKVAELAEPVTSVAAPLKS</sequence>
<dbReference type="EMBL" id="KI669593">
    <property type="protein sequence ID" value="ETN07306.1"/>
    <property type="molecule type" value="Genomic_DNA"/>
</dbReference>
<accession>W2Q399</accession>
<name>W2Q399_PHYN3</name>
<feature type="compositionally biased region" description="Basic and acidic residues" evidence="1">
    <location>
        <begin position="203"/>
        <end position="215"/>
    </location>
</feature>
<reference evidence="2 3" key="2">
    <citation type="submission" date="2013-11" db="EMBL/GenBank/DDBJ databases">
        <title>The Genome Sequence of Phytophthora parasitica INRA-310.</title>
        <authorList>
            <consortium name="The Broad Institute Genomics Platform"/>
            <person name="Russ C."/>
            <person name="Tyler B."/>
            <person name="Panabieres F."/>
            <person name="Shan W."/>
            <person name="Tripathy S."/>
            <person name="Grunwald N."/>
            <person name="Machado M."/>
            <person name="Johnson C.S."/>
            <person name="Arredondo F."/>
            <person name="Hong C."/>
            <person name="Coffey M."/>
            <person name="Young S.K."/>
            <person name="Zeng Q."/>
            <person name="Gargeya S."/>
            <person name="Fitzgerald M."/>
            <person name="Abouelleil A."/>
            <person name="Alvarado L."/>
            <person name="Chapman S.B."/>
            <person name="Gainer-Dewar J."/>
            <person name="Goldberg J."/>
            <person name="Griggs A."/>
            <person name="Gujja S."/>
            <person name="Hansen M."/>
            <person name="Howarth C."/>
            <person name="Imamovic A."/>
            <person name="Ireland A."/>
            <person name="Larimer J."/>
            <person name="McCowan C."/>
            <person name="Murphy C."/>
            <person name="Pearson M."/>
            <person name="Poon T.W."/>
            <person name="Priest M."/>
            <person name="Roberts A."/>
            <person name="Saif S."/>
            <person name="Shea T."/>
            <person name="Sykes S."/>
            <person name="Wortman J."/>
            <person name="Nusbaum C."/>
            <person name="Birren B."/>
        </authorList>
    </citation>
    <scope>NUCLEOTIDE SEQUENCE [LARGE SCALE GENOMIC DNA]</scope>
    <source>
        <strain evidence="2 3">INRA-310</strain>
    </source>
</reference>
<dbReference type="RefSeq" id="XP_008907682.1">
    <property type="nucleotide sequence ID" value="XM_008909434.1"/>
</dbReference>
<evidence type="ECO:0000313" key="3">
    <source>
        <dbReference type="Proteomes" id="UP000018817"/>
    </source>
</evidence>
<feature type="region of interest" description="Disordered" evidence="1">
    <location>
        <begin position="194"/>
        <end position="219"/>
    </location>
</feature>
<protein>
    <recommendedName>
        <fullName evidence="4">FLYWCH-type domain-containing protein</fullName>
    </recommendedName>
</protein>
<dbReference type="GeneID" id="20182952"/>
<gene>
    <name evidence="2" type="ORF">PPTG_13609</name>
</gene>
<proteinExistence type="predicted"/>
<feature type="compositionally biased region" description="Low complexity" evidence="1">
    <location>
        <begin position="25"/>
        <end position="37"/>
    </location>
</feature>